<keyword evidence="2" id="KW-1185">Reference proteome</keyword>
<proteinExistence type="predicted"/>
<organism evidence="1 2">
    <name type="scientific">Dendrobium nobile</name>
    <name type="common">Orchid</name>
    <dbReference type="NCBI Taxonomy" id="94219"/>
    <lineage>
        <taxon>Eukaryota</taxon>
        <taxon>Viridiplantae</taxon>
        <taxon>Streptophyta</taxon>
        <taxon>Embryophyta</taxon>
        <taxon>Tracheophyta</taxon>
        <taxon>Spermatophyta</taxon>
        <taxon>Magnoliopsida</taxon>
        <taxon>Liliopsida</taxon>
        <taxon>Asparagales</taxon>
        <taxon>Orchidaceae</taxon>
        <taxon>Epidendroideae</taxon>
        <taxon>Malaxideae</taxon>
        <taxon>Dendrobiinae</taxon>
        <taxon>Dendrobium</taxon>
    </lineage>
</organism>
<evidence type="ECO:0000313" key="2">
    <source>
        <dbReference type="Proteomes" id="UP000829196"/>
    </source>
</evidence>
<protein>
    <submittedName>
        <fullName evidence="1">Uncharacterized protein</fullName>
    </submittedName>
</protein>
<dbReference type="AlphaFoldDB" id="A0A8T3BZQ2"/>
<comment type="caution">
    <text evidence="1">The sequence shown here is derived from an EMBL/GenBank/DDBJ whole genome shotgun (WGS) entry which is preliminary data.</text>
</comment>
<dbReference type="Proteomes" id="UP000829196">
    <property type="component" value="Unassembled WGS sequence"/>
</dbReference>
<dbReference type="EMBL" id="JAGYWB010000005">
    <property type="protein sequence ID" value="KAI0523571.1"/>
    <property type="molecule type" value="Genomic_DNA"/>
</dbReference>
<sequence length="83" mass="9379">MESPRSGSDSESPCWKKKSAEEGLLAGVKDHVDQFVHTSVEQHRICLKKTIRGLSDFVKLHKSRTINRSSASKETRIEPPVEF</sequence>
<gene>
    <name evidence="1" type="ORF">KFK09_005967</name>
</gene>
<dbReference type="OrthoDB" id="1923810at2759"/>
<dbReference type="PANTHER" id="PTHR33622">
    <property type="entry name" value="OS03G0724500 PROTEIN"/>
    <property type="match status" value="1"/>
</dbReference>
<accession>A0A8T3BZQ2</accession>
<evidence type="ECO:0000313" key="1">
    <source>
        <dbReference type="EMBL" id="KAI0523571.1"/>
    </source>
</evidence>
<name>A0A8T3BZQ2_DENNO</name>
<dbReference type="PANTHER" id="PTHR33622:SF10">
    <property type="entry name" value="MARKER FOR OXIDATIVE STRESS RESPONSE PROTEIN"/>
    <property type="match status" value="1"/>
</dbReference>
<reference evidence="1" key="1">
    <citation type="journal article" date="2022" name="Front. Genet.">
        <title>Chromosome-Scale Assembly of the Dendrobium nobile Genome Provides Insights Into the Molecular Mechanism of the Biosynthesis of the Medicinal Active Ingredient of Dendrobium.</title>
        <authorList>
            <person name="Xu Q."/>
            <person name="Niu S.-C."/>
            <person name="Li K.-L."/>
            <person name="Zheng P.-J."/>
            <person name="Zhang X.-J."/>
            <person name="Jia Y."/>
            <person name="Liu Y."/>
            <person name="Niu Y.-X."/>
            <person name="Yu L.-H."/>
            <person name="Chen D.-F."/>
            <person name="Zhang G.-Q."/>
        </authorList>
    </citation>
    <scope>NUCLEOTIDE SEQUENCE</scope>
    <source>
        <tissue evidence="1">Leaf</tissue>
    </source>
</reference>